<evidence type="ECO:0000313" key="1">
    <source>
        <dbReference type="EMBL" id="JAD66537.1"/>
    </source>
</evidence>
<name>A0A0A9C4V0_ARUDO</name>
<organism evidence="1">
    <name type="scientific">Arundo donax</name>
    <name type="common">Giant reed</name>
    <name type="synonym">Donax arundinaceus</name>
    <dbReference type="NCBI Taxonomy" id="35708"/>
    <lineage>
        <taxon>Eukaryota</taxon>
        <taxon>Viridiplantae</taxon>
        <taxon>Streptophyta</taxon>
        <taxon>Embryophyta</taxon>
        <taxon>Tracheophyta</taxon>
        <taxon>Spermatophyta</taxon>
        <taxon>Magnoliopsida</taxon>
        <taxon>Liliopsida</taxon>
        <taxon>Poales</taxon>
        <taxon>Poaceae</taxon>
        <taxon>PACMAD clade</taxon>
        <taxon>Arundinoideae</taxon>
        <taxon>Arundineae</taxon>
        <taxon>Arundo</taxon>
    </lineage>
</organism>
<proteinExistence type="predicted"/>
<accession>A0A0A9C4V0</accession>
<dbReference type="AlphaFoldDB" id="A0A0A9C4V0"/>
<reference evidence="1" key="1">
    <citation type="submission" date="2014-09" db="EMBL/GenBank/DDBJ databases">
        <authorList>
            <person name="Magalhaes I.L.F."/>
            <person name="Oliveira U."/>
            <person name="Santos F.R."/>
            <person name="Vidigal T.H.D.A."/>
            <person name="Brescovit A.D."/>
            <person name="Santos A.J."/>
        </authorList>
    </citation>
    <scope>NUCLEOTIDE SEQUENCE</scope>
    <source>
        <tissue evidence="1">Shoot tissue taken approximately 20 cm above the soil surface</tissue>
    </source>
</reference>
<protein>
    <submittedName>
        <fullName evidence="1">Uncharacterized protein</fullName>
    </submittedName>
</protein>
<sequence length="35" mass="4120">MTTMNETRSFMRNGHKDLIFCTVHKVYVIGTFVEL</sequence>
<reference evidence="1" key="2">
    <citation type="journal article" date="2015" name="Data Brief">
        <title>Shoot transcriptome of the giant reed, Arundo donax.</title>
        <authorList>
            <person name="Barrero R.A."/>
            <person name="Guerrero F.D."/>
            <person name="Moolhuijzen P."/>
            <person name="Goolsby J.A."/>
            <person name="Tidwell J."/>
            <person name="Bellgard S.E."/>
            <person name="Bellgard M.I."/>
        </authorList>
    </citation>
    <scope>NUCLEOTIDE SEQUENCE</scope>
    <source>
        <tissue evidence="1">Shoot tissue taken approximately 20 cm above the soil surface</tissue>
    </source>
</reference>
<dbReference type="EMBL" id="GBRH01231358">
    <property type="protein sequence ID" value="JAD66537.1"/>
    <property type="molecule type" value="Transcribed_RNA"/>
</dbReference>